<dbReference type="Gene3D" id="1.10.287.70">
    <property type="match status" value="1"/>
</dbReference>
<dbReference type="InterPro" id="IPR005821">
    <property type="entry name" value="Ion_trans_dom"/>
</dbReference>
<dbReference type="InterPro" id="IPR018488">
    <property type="entry name" value="cNMP-bd_CS"/>
</dbReference>
<keyword evidence="23" id="KW-1185">Reference proteome</keyword>
<evidence type="ECO:0000256" key="7">
    <source>
        <dbReference type="ARBA" id="ARBA00022842"/>
    </source>
</evidence>
<keyword evidence="7" id="KW-0460">Magnesium</keyword>
<keyword evidence="14" id="KW-0407">Ion channel</keyword>
<evidence type="ECO:0000256" key="4">
    <source>
        <dbReference type="ARBA" id="ARBA00022448"/>
    </source>
</evidence>
<dbReference type="SUPFAM" id="SSF81324">
    <property type="entry name" value="Voltage-gated potassium channels"/>
    <property type="match status" value="1"/>
</dbReference>
<evidence type="ECO:0000256" key="6">
    <source>
        <dbReference type="ARBA" id="ARBA00022723"/>
    </source>
</evidence>
<dbReference type="SUPFAM" id="SSF52518">
    <property type="entry name" value="Thiamin diphosphate-binding fold (THDP-binding)"/>
    <property type="match status" value="2"/>
</dbReference>
<keyword evidence="4" id="KW-0813">Transport</keyword>
<dbReference type="PROSITE" id="PS00889">
    <property type="entry name" value="CNMP_BINDING_2"/>
    <property type="match status" value="1"/>
</dbReference>
<dbReference type="InterPro" id="IPR000595">
    <property type="entry name" value="cNMP-bd_dom"/>
</dbReference>
<dbReference type="InterPro" id="IPR012001">
    <property type="entry name" value="Thiamin_PyroP_enz_TPP-bd_dom"/>
</dbReference>
<evidence type="ECO:0000256" key="10">
    <source>
        <dbReference type="ARBA" id="ARBA00023065"/>
    </source>
</evidence>
<dbReference type="GO" id="GO:0001561">
    <property type="term" value="P:fatty acid alpha-oxidation"/>
    <property type="evidence" value="ECO:0007669"/>
    <property type="project" value="TreeGrafter"/>
</dbReference>
<keyword evidence="5 20" id="KW-0812">Transmembrane</keyword>
<dbReference type="AlphaFoldDB" id="A0A814IC99"/>
<dbReference type="Gene3D" id="3.40.50.970">
    <property type="match status" value="2"/>
</dbReference>
<dbReference type="GO" id="GO:0005777">
    <property type="term" value="C:peroxisome"/>
    <property type="evidence" value="ECO:0007669"/>
    <property type="project" value="TreeGrafter"/>
</dbReference>
<evidence type="ECO:0000256" key="18">
    <source>
        <dbReference type="ARBA" id="ARBA00048738"/>
    </source>
</evidence>
<dbReference type="GO" id="GO:0005216">
    <property type="term" value="F:monoatomic ion channel activity"/>
    <property type="evidence" value="ECO:0007669"/>
    <property type="project" value="InterPro"/>
</dbReference>
<dbReference type="SMART" id="SM00100">
    <property type="entry name" value="cNMP"/>
    <property type="match status" value="1"/>
</dbReference>
<dbReference type="Gene3D" id="2.60.120.10">
    <property type="entry name" value="Jelly Rolls"/>
    <property type="match status" value="1"/>
</dbReference>
<accession>A0A814IC99</accession>
<dbReference type="Pfam" id="PF02776">
    <property type="entry name" value="TPP_enzyme_N"/>
    <property type="match status" value="1"/>
</dbReference>
<evidence type="ECO:0000256" key="14">
    <source>
        <dbReference type="ARBA" id="ARBA00023303"/>
    </source>
</evidence>
<evidence type="ECO:0000256" key="1">
    <source>
        <dbReference type="ARBA" id="ARBA00001964"/>
    </source>
</evidence>
<feature type="region of interest" description="Disordered" evidence="19">
    <location>
        <begin position="1"/>
        <end position="21"/>
    </location>
</feature>
<dbReference type="Pfam" id="PF00520">
    <property type="entry name" value="Ion_trans"/>
    <property type="match status" value="1"/>
</dbReference>
<evidence type="ECO:0000256" key="8">
    <source>
        <dbReference type="ARBA" id="ARBA00022989"/>
    </source>
</evidence>
<evidence type="ECO:0000256" key="3">
    <source>
        <dbReference type="ARBA" id="ARBA00007812"/>
    </source>
</evidence>
<organism evidence="22 23">
    <name type="scientific">Adineta ricciae</name>
    <name type="common">Rotifer</name>
    <dbReference type="NCBI Taxonomy" id="249248"/>
    <lineage>
        <taxon>Eukaryota</taxon>
        <taxon>Metazoa</taxon>
        <taxon>Spiralia</taxon>
        <taxon>Gnathifera</taxon>
        <taxon>Rotifera</taxon>
        <taxon>Eurotatoria</taxon>
        <taxon>Bdelloidea</taxon>
        <taxon>Adinetida</taxon>
        <taxon>Adinetidae</taxon>
        <taxon>Adineta</taxon>
    </lineage>
</organism>
<dbReference type="Pfam" id="PF00205">
    <property type="entry name" value="TPP_enzyme_M"/>
    <property type="match status" value="1"/>
</dbReference>
<keyword evidence="10" id="KW-0406">Ion transport</keyword>
<name>A0A814IC99_ADIRI</name>
<dbReference type="FunFam" id="2.60.120.10:FF:000002">
    <property type="entry name" value="Cyclic nucleotide gated channel alpha 1a"/>
    <property type="match status" value="1"/>
</dbReference>
<evidence type="ECO:0000256" key="20">
    <source>
        <dbReference type="SAM" id="Phobius"/>
    </source>
</evidence>
<dbReference type="InterPro" id="IPR014710">
    <property type="entry name" value="RmlC-like_jellyroll"/>
</dbReference>
<evidence type="ECO:0000256" key="17">
    <source>
        <dbReference type="ARBA" id="ARBA00044518"/>
    </source>
</evidence>
<sequence>MEASSKTYVGGAPETSGDHSELAGSQLISEALKKQGVEYIFGVVGIPIIEVAFAAQQSQIKFIGMRNEQSASYAASAIGYLTGKPAVCLTVSGPGLIHALGGMANAQVNKWPMVVISGSSDQPQESMGAFQEFPQVEAARLYSKYAARIASLDRVPFFVEKAVRSSVYSPSGVSYLDIPGELVTSTINTSQVEQVPKYRAPPKPAASSESLQEFMSLLQQSQKPLVIVGKGCSYGVAEQEAKRFIEQYNLPFLATPMGKGTLDDRHPLSVGAARSTALKDADCIILLGARLNWMLHFGKPPRFDPNVKVIQIDTDTRELHNNLQSALAIQADLQTVLKQLVEGGTKWKYDGATPWWNLLKKKLAANKQRSDALIHSKESAMLNYYSAFDAIQSIIPQDAIIVSEGANTMDIGRTMLLNSKARHRLDAGTFGTMGVGPGFAIAAAVYCQDHEPGKRVVCVEGDSAFGFSAMEFETAARYNLPIIFIIINNGGIYAGVDSESFQDMARQDAALNLPPTSLMQAHYERIAGAFGCQGYLARSLDEVKKSVQSALAEKTRPSIINVFIEPSSGRVQQRIRQRILHPLAKQKPTNDQQTALLHEHNQKAEAPIRNEDFQAYANRDPGEYRVMHEYISSTGFVIDPQHYLYHYWLGIISLAVAYNLLLIPARYAFHDLDKNLRILWISLDYTFDCVYLIDMFFQSRTGHFSHGLFVRNHHVLSRNYFTSRQFYLRDLLSIIPADLLYFIPKYRFVSIIRCNRLLRIHRLTEFQDLTESRTRFPNAFRIFCLIGLTLTLIHWNCCAYLLICQHLGFGTDRWVLPTTARNETVAMLYTYCFYWSTLLLSTIGDVPLPTKREEYVFVLFDYMIGILIFATIIGNLGTMISSQNQSRQQVREKMDEIKRYMKFRSVNRKLEQKVIKWLDYLYTNRQVLSEEMVLNSDLSVELRKDLAIKVHLESLQQVTLFHDCEPNLLIELVTKLKPTFFGPGDYVCQKGDIGKEMYIIKRGQLGVVSDDGKTTFVVLKEGSVFGEISILNIPGSKNGNRRTANVRSLGYSDLYTLRKEDLWHVLDNYPESLSKIIEKGKSILRKDNLLDELVTDTKRHIEQEQLLSIQNRIKKLVDTEKSLSDRTTTFFDAYVESIRKFKKQLSKMEYLYETRKPSVIVAKSVPLTTPGIPFLLKQWKTNTAAHLQRFSSVPSGPLDDD</sequence>
<dbReference type="Gene3D" id="1.10.287.630">
    <property type="entry name" value="Helix hairpin bin"/>
    <property type="match status" value="1"/>
</dbReference>
<keyword evidence="13" id="KW-1071">Ligand-gated ion channel</keyword>
<dbReference type="GO" id="GO:0106359">
    <property type="term" value="F:2-hydroxyacyl-CoA lyase activity"/>
    <property type="evidence" value="ECO:0007669"/>
    <property type="project" value="UniProtKB-EC"/>
</dbReference>
<comment type="subcellular location">
    <subcellularLocation>
        <location evidence="2">Membrane</location>
        <topology evidence="2">Multi-pass membrane protein</topology>
    </subcellularLocation>
</comment>
<dbReference type="PANTHER" id="PTHR43710:SF2">
    <property type="entry name" value="2-HYDROXYACYL-COA LYASE 1"/>
    <property type="match status" value="1"/>
</dbReference>
<comment type="similarity">
    <text evidence="3">Belongs to the TPP enzyme family.</text>
</comment>
<gene>
    <name evidence="22" type="ORF">XAT740_LOCUS14372</name>
</gene>
<dbReference type="FunFam" id="1.10.287.630:FF:000001">
    <property type="entry name" value="Cyclic nucleotide-gated channel alpha 3"/>
    <property type="match status" value="1"/>
</dbReference>
<dbReference type="GO" id="GO:0016020">
    <property type="term" value="C:membrane"/>
    <property type="evidence" value="ECO:0007669"/>
    <property type="project" value="UniProtKB-SubCell"/>
</dbReference>
<dbReference type="InterPro" id="IPR012000">
    <property type="entry name" value="Thiamin_PyroP_enz_cen_dom"/>
</dbReference>
<feature type="transmembrane region" description="Helical" evidence="20">
    <location>
        <begin position="779"/>
        <end position="803"/>
    </location>
</feature>
<dbReference type="SUPFAM" id="SSF51206">
    <property type="entry name" value="cAMP-binding domain-like"/>
    <property type="match status" value="1"/>
</dbReference>
<comment type="cofactor">
    <cofactor evidence="1">
        <name>thiamine diphosphate</name>
        <dbReference type="ChEBI" id="CHEBI:58937"/>
    </cofactor>
</comment>
<dbReference type="PROSITE" id="PS50042">
    <property type="entry name" value="CNMP_BINDING_3"/>
    <property type="match status" value="1"/>
</dbReference>
<dbReference type="GO" id="GO:0000287">
    <property type="term" value="F:magnesium ion binding"/>
    <property type="evidence" value="ECO:0007669"/>
    <property type="project" value="InterPro"/>
</dbReference>
<keyword evidence="6" id="KW-0479">Metal-binding</keyword>
<keyword evidence="9" id="KW-0786">Thiamine pyrophosphate</keyword>
<feature type="transmembrane region" description="Helical" evidence="20">
    <location>
        <begin position="647"/>
        <end position="669"/>
    </location>
</feature>
<dbReference type="CDD" id="cd07035">
    <property type="entry name" value="TPP_PYR_POX_like"/>
    <property type="match status" value="1"/>
</dbReference>
<dbReference type="CDD" id="cd02004">
    <property type="entry name" value="TPP_BZL_OCoD_HPCL"/>
    <property type="match status" value="1"/>
</dbReference>
<feature type="transmembrane region" description="Helical" evidence="20">
    <location>
        <begin position="824"/>
        <end position="843"/>
    </location>
</feature>
<dbReference type="Pfam" id="PF02775">
    <property type="entry name" value="TPP_enzyme_C"/>
    <property type="match status" value="1"/>
</dbReference>
<feature type="domain" description="Cyclic nucleotide-binding" evidence="21">
    <location>
        <begin position="960"/>
        <end position="1066"/>
    </location>
</feature>
<dbReference type="InterPro" id="IPR018490">
    <property type="entry name" value="cNMP-bd_dom_sf"/>
</dbReference>
<evidence type="ECO:0000313" key="23">
    <source>
        <dbReference type="Proteomes" id="UP000663828"/>
    </source>
</evidence>
<keyword evidence="11 20" id="KW-0472">Membrane</keyword>
<feature type="transmembrane region" description="Helical" evidence="20">
    <location>
        <begin position="855"/>
        <end position="877"/>
    </location>
</feature>
<comment type="catalytic activity">
    <reaction evidence="18">
        <text>2-hydroxyoctadecanoyl-CoA = heptadecanal + formyl-CoA</text>
        <dbReference type="Rhea" id="RHEA:55196"/>
        <dbReference type="ChEBI" id="CHEBI:57376"/>
        <dbReference type="ChEBI" id="CHEBI:74116"/>
        <dbReference type="ChEBI" id="CHEBI:138631"/>
    </reaction>
    <physiologicalReaction direction="left-to-right" evidence="18">
        <dbReference type="Rhea" id="RHEA:55197"/>
    </physiologicalReaction>
</comment>
<evidence type="ECO:0000256" key="2">
    <source>
        <dbReference type="ARBA" id="ARBA00004141"/>
    </source>
</evidence>
<evidence type="ECO:0000256" key="13">
    <source>
        <dbReference type="ARBA" id="ARBA00023286"/>
    </source>
</evidence>
<dbReference type="Proteomes" id="UP000663828">
    <property type="component" value="Unassembled WGS sequence"/>
</dbReference>
<dbReference type="EMBL" id="CAJNOR010000860">
    <property type="protein sequence ID" value="CAF1023660.1"/>
    <property type="molecule type" value="Genomic_DNA"/>
</dbReference>
<dbReference type="SUPFAM" id="SSF52467">
    <property type="entry name" value="DHS-like NAD/FAD-binding domain"/>
    <property type="match status" value="1"/>
</dbReference>
<dbReference type="PANTHER" id="PTHR43710">
    <property type="entry name" value="2-HYDROXYACYL-COA LYASE"/>
    <property type="match status" value="1"/>
</dbReference>
<keyword evidence="8 20" id="KW-1133">Transmembrane helix</keyword>
<comment type="caution">
    <text evidence="22">The sequence shown here is derived from an EMBL/GenBank/DDBJ whole genome shotgun (WGS) entry which is preliminary data.</text>
</comment>
<dbReference type="CDD" id="cd00038">
    <property type="entry name" value="CAP_ED"/>
    <property type="match status" value="1"/>
</dbReference>
<evidence type="ECO:0000256" key="15">
    <source>
        <dbReference type="ARBA" id="ARBA00044451"/>
    </source>
</evidence>
<keyword evidence="12" id="KW-0456">Lyase</keyword>
<dbReference type="EC" id="4.1.2.63" evidence="17"/>
<dbReference type="Pfam" id="PF00027">
    <property type="entry name" value="cNMP_binding"/>
    <property type="match status" value="1"/>
</dbReference>
<dbReference type="FunFam" id="3.40.50.970:FF:000038">
    <property type="entry name" value="2-hydroxyacyl-CoA lyase 1 isoform X1"/>
    <property type="match status" value="1"/>
</dbReference>
<evidence type="ECO:0000313" key="22">
    <source>
        <dbReference type="EMBL" id="CAF1023660.1"/>
    </source>
</evidence>
<evidence type="ECO:0000256" key="11">
    <source>
        <dbReference type="ARBA" id="ARBA00023136"/>
    </source>
</evidence>
<proteinExistence type="inferred from homology"/>
<dbReference type="Gene3D" id="3.40.50.1220">
    <property type="entry name" value="TPP-binding domain"/>
    <property type="match status" value="1"/>
</dbReference>
<dbReference type="InterPro" id="IPR011766">
    <property type="entry name" value="TPP_enzyme_TPP-bd"/>
</dbReference>
<dbReference type="PROSITE" id="PS00888">
    <property type="entry name" value="CNMP_BINDING_1"/>
    <property type="match status" value="1"/>
</dbReference>
<comment type="catalytic activity">
    <reaction evidence="16">
        <text>an (R)-2-hydroxy-long-chain-fatty acyl-CoA = a long-chain fatty aldehyde + formyl-CoA</text>
        <dbReference type="Rhea" id="RHEA:67444"/>
        <dbReference type="ChEBI" id="CHEBI:17176"/>
        <dbReference type="ChEBI" id="CHEBI:57376"/>
        <dbReference type="ChEBI" id="CHEBI:170012"/>
        <dbReference type="EC" id="4.1.2.63"/>
    </reaction>
    <physiologicalReaction direction="left-to-right" evidence="16">
        <dbReference type="Rhea" id="RHEA:67445"/>
    </physiologicalReaction>
</comment>
<evidence type="ECO:0000256" key="5">
    <source>
        <dbReference type="ARBA" id="ARBA00022692"/>
    </source>
</evidence>
<evidence type="ECO:0000256" key="12">
    <source>
        <dbReference type="ARBA" id="ARBA00023239"/>
    </source>
</evidence>
<evidence type="ECO:0000256" key="9">
    <source>
        <dbReference type="ARBA" id="ARBA00023052"/>
    </source>
</evidence>
<dbReference type="GO" id="GO:0030976">
    <property type="term" value="F:thiamine pyrophosphate binding"/>
    <property type="evidence" value="ECO:0007669"/>
    <property type="project" value="InterPro"/>
</dbReference>
<evidence type="ECO:0000256" key="19">
    <source>
        <dbReference type="SAM" id="MobiDB-lite"/>
    </source>
</evidence>
<dbReference type="InterPro" id="IPR045025">
    <property type="entry name" value="HACL1-like"/>
</dbReference>
<dbReference type="InterPro" id="IPR029061">
    <property type="entry name" value="THDP-binding"/>
</dbReference>
<protein>
    <recommendedName>
        <fullName evidence="17">2-hydroxyacyl-CoA lyase</fullName>
        <ecNumber evidence="17">4.1.2.63</ecNumber>
    </recommendedName>
</protein>
<dbReference type="InterPro" id="IPR029035">
    <property type="entry name" value="DHS-like_NAD/FAD-binding_dom"/>
</dbReference>
<evidence type="ECO:0000259" key="21">
    <source>
        <dbReference type="PROSITE" id="PS50042"/>
    </source>
</evidence>
<comment type="catalytic activity">
    <reaction evidence="15">
        <text>a 2-hydroxy-3-methyl fatty acyl-CoA = a 2-methyl-branched fatty aldehyde + formyl-CoA</text>
        <dbReference type="Rhea" id="RHEA:25375"/>
        <dbReference type="ChEBI" id="CHEBI:49188"/>
        <dbReference type="ChEBI" id="CHEBI:57376"/>
        <dbReference type="ChEBI" id="CHEBI:58783"/>
        <dbReference type="EC" id="4.1.2.63"/>
    </reaction>
    <physiologicalReaction direction="left-to-right" evidence="15">
        <dbReference type="Rhea" id="RHEA:25376"/>
    </physiologicalReaction>
</comment>
<evidence type="ECO:0000256" key="16">
    <source>
        <dbReference type="ARBA" id="ARBA00044454"/>
    </source>
</evidence>
<reference evidence="22" key="1">
    <citation type="submission" date="2021-02" db="EMBL/GenBank/DDBJ databases">
        <authorList>
            <person name="Nowell W R."/>
        </authorList>
    </citation>
    <scope>NUCLEOTIDE SEQUENCE</scope>
</reference>